<dbReference type="InterPro" id="IPR016883">
    <property type="entry name" value="UCP028431"/>
</dbReference>
<dbReference type="Gene3D" id="1.50.10.140">
    <property type="match status" value="1"/>
</dbReference>
<dbReference type="Pfam" id="PF10091">
    <property type="entry name" value="Glycoamylase"/>
    <property type="match status" value="1"/>
</dbReference>
<accession>A0A2P8EAR0</accession>
<dbReference type="RefSeq" id="WP_106566448.1">
    <property type="nucleotide sequence ID" value="NZ_JAUVYL010000042.1"/>
</dbReference>
<evidence type="ECO:0000313" key="3">
    <source>
        <dbReference type="Proteomes" id="UP000240708"/>
    </source>
</evidence>
<dbReference type="OrthoDB" id="5937621at2"/>
<protein>
    <recommendedName>
        <fullName evidence="1">Glycoamylase-like domain-containing protein</fullName>
    </recommendedName>
</protein>
<proteinExistence type="predicted"/>
<keyword evidence="3" id="KW-1185">Reference proteome</keyword>
<name>A0A2P8EAR0_9BACT</name>
<dbReference type="EMBL" id="PYGF01000002">
    <property type="protein sequence ID" value="PSL06527.1"/>
    <property type="molecule type" value="Genomic_DNA"/>
</dbReference>
<sequence>MRYLFILILLINLIQICSCKEKNREVKFETNVISDDSLMTLVQYRTFQYFWEGAEPTSGMARERIHIDGDYPQNDQNVVTTGGSGFGLMAILVGIERGFITRDEGLKRLDKIVDYLAKADRFHGIWSHWIEGETGKVKPFGRDDDGGDLVESAFLAQGLLTVRQYFQNDHPSEKLLVEKINKLWEEMEWSWYIKKGDNVLLWHWSPSIGFQKNHPIKGYDETLITYILAASSPNYPITEEVYHDGWARKGEIAFNAEPYGHLLELRHNGAEELGGPLFWAHYSYLGLDPRGLKDRYADYWRQNVNHTLANRAWCLENPLGFAGYGEKSWGLTASYSVNGYAAHAPGENKDKGVISPTAALSSFPYTPEYSMEAMRFWFENYGDKLFGPYGFYDAFSEEEDWFPQRYLAIDQGPIVVMIENHRSGLLWNLFMSAPEIKAGLVKLGFNSPHLN</sequence>
<gene>
    <name evidence="2" type="ORF">CLV48_102344</name>
</gene>
<dbReference type="AlphaFoldDB" id="A0A2P8EAR0"/>
<reference evidence="2 3" key="1">
    <citation type="submission" date="2018-03" db="EMBL/GenBank/DDBJ databases">
        <title>Genomic Encyclopedia of Archaeal and Bacterial Type Strains, Phase II (KMG-II): from individual species to whole genera.</title>
        <authorList>
            <person name="Goeker M."/>
        </authorList>
    </citation>
    <scope>NUCLEOTIDE SEQUENCE [LARGE SCALE GENOMIC DNA]</scope>
    <source>
        <strain evidence="2 3">DSM 28057</strain>
    </source>
</reference>
<dbReference type="InterPro" id="IPR019282">
    <property type="entry name" value="Glycoamylase-like_cons_dom"/>
</dbReference>
<dbReference type="PIRSF" id="PIRSF028431">
    <property type="entry name" value="UCP028431"/>
    <property type="match status" value="1"/>
</dbReference>
<evidence type="ECO:0000259" key="1">
    <source>
        <dbReference type="Pfam" id="PF10091"/>
    </source>
</evidence>
<organism evidence="2 3">
    <name type="scientific">Cecembia rubra</name>
    <dbReference type="NCBI Taxonomy" id="1485585"/>
    <lineage>
        <taxon>Bacteria</taxon>
        <taxon>Pseudomonadati</taxon>
        <taxon>Bacteroidota</taxon>
        <taxon>Cytophagia</taxon>
        <taxon>Cytophagales</taxon>
        <taxon>Cyclobacteriaceae</taxon>
        <taxon>Cecembia</taxon>
    </lineage>
</organism>
<dbReference type="Proteomes" id="UP000240708">
    <property type="component" value="Unassembled WGS sequence"/>
</dbReference>
<feature type="domain" description="Glycoamylase-like" evidence="1">
    <location>
        <begin position="213"/>
        <end position="433"/>
    </location>
</feature>
<evidence type="ECO:0000313" key="2">
    <source>
        <dbReference type="EMBL" id="PSL06527.1"/>
    </source>
</evidence>
<comment type="caution">
    <text evidence="2">The sequence shown here is derived from an EMBL/GenBank/DDBJ whole genome shotgun (WGS) entry which is preliminary data.</text>
</comment>